<evidence type="ECO:0000259" key="4">
    <source>
        <dbReference type="Pfam" id="PF00456"/>
    </source>
</evidence>
<keyword evidence="6" id="KW-1185">Reference proteome</keyword>
<dbReference type="PANTHER" id="PTHR47514:SF1">
    <property type="entry name" value="TRANSKETOLASE N-TERMINAL SECTION-RELATED"/>
    <property type="match status" value="1"/>
</dbReference>
<gene>
    <name evidence="5" type="primary">tkt_1</name>
    <name evidence="5" type="ORF">CPJCM30710_03870</name>
</gene>
<dbReference type="EMBL" id="BOPZ01000002">
    <property type="protein sequence ID" value="GIM27721.1"/>
    <property type="molecule type" value="Genomic_DNA"/>
</dbReference>
<dbReference type="AlphaFoldDB" id="A0A919VFQ0"/>
<dbReference type="InterPro" id="IPR005474">
    <property type="entry name" value="Transketolase_N"/>
</dbReference>
<evidence type="ECO:0000256" key="1">
    <source>
        <dbReference type="ARBA" id="ARBA00001964"/>
    </source>
</evidence>
<proteinExistence type="inferred from homology"/>
<comment type="cofactor">
    <cofactor evidence="1">
        <name>thiamine diphosphate</name>
        <dbReference type="ChEBI" id="CHEBI:58937"/>
    </cofactor>
</comment>
<evidence type="ECO:0000313" key="5">
    <source>
        <dbReference type="EMBL" id="GIM27721.1"/>
    </source>
</evidence>
<dbReference type="InterPro" id="IPR029061">
    <property type="entry name" value="THDP-binding"/>
</dbReference>
<name>A0A919VFQ0_9CLOT</name>
<comment type="caution">
    <text evidence="5">The sequence shown here is derived from an EMBL/GenBank/DDBJ whole genome shotgun (WGS) entry which is preliminary data.</text>
</comment>
<dbReference type="Pfam" id="PF00456">
    <property type="entry name" value="Transketolase_N"/>
    <property type="match status" value="1"/>
</dbReference>
<accession>A0A919VFQ0</accession>
<keyword evidence="3" id="KW-0786">Thiamine pyrophosphate</keyword>
<evidence type="ECO:0000256" key="2">
    <source>
        <dbReference type="ARBA" id="ARBA00007131"/>
    </source>
</evidence>
<dbReference type="CDD" id="cd02012">
    <property type="entry name" value="TPP_TK"/>
    <property type="match status" value="1"/>
</dbReference>
<sequence length="273" mass="30298">MNKTELEFLTKKCSYIRSLILEEIHSIGTGHIGGSFSAVEALVVLYHKVMNIDPKDPKKQGRDRFILSKGHAGPALYAVLADKGFFPLNELQTLNKSNTNLPSHCDMNRTPGIDMTTGSLGQGISCAVGMAYASKLQKDGAYIYCMVGDGECQEGQVWEAALSASQFKLDNFICFVDYNRVQLDGSLEEIINMSPMEDKWKSFGWNVFSIDGHSLEEIHEAIIEAQKLHDKPSAIILNTVKGKGISFIESMGFKNHSMNITDEVKERALKELI</sequence>
<reference evidence="5" key="1">
    <citation type="submission" date="2021-03" db="EMBL/GenBank/DDBJ databases">
        <title>Taxonomic study of Clostridium polyendosporum from meadow-gley soil under rice.</title>
        <authorList>
            <person name="Kobayashi H."/>
            <person name="Tanizawa Y."/>
            <person name="Yagura M."/>
        </authorList>
    </citation>
    <scope>NUCLEOTIDE SEQUENCE</scope>
    <source>
        <strain evidence="5">JCM 30710</strain>
    </source>
</reference>
<evidence type="ECO:0000313" key="6">
    <source>
        <dbReference type="Proteomes" id="UP000679179"/>
    </source>
</evidence>
<dbReference type="Gene3D" id="3.40.50.970">
    <property type="match status" value="1"/>
</dbReference>
<dbReference type="SUPFAM" id="SSF52518">
    <property type="entry name" value="Thiamin diphosphate-binding fold (THDP-binding)"/>
    <property type="match status" value="1"/>
</dbReference>
<dbReference type="PANTHER" id="PTHR47514">
    <property type="entry name" value="TRANSKETOLASE N-TERMINAL SECTION-RELATED"/>
    <property type="match status" value="1"/>
</dbReference>
<dbReference type="Proteomes" id="UP000679179">
    <property type="component" value="Unassembled WGS sequence"/>
</dbReference>
<evidence type="ECO:0000256" key="3">
    <source>
        <dbReference type="ARBA" id="ARBA00023052"/>
    </source>
</evidence>
<comment type="similarity">
    <text evidence="2">Belongs to the transketolase family.</text>
</comment>
<organism evidence="5 6">
    <name type="scientific">Clostridium polyendosporum</name>
    <dbReference type="NCBI Taxonomy" id="69208"/>
    <lineage>
        <taxon>Bacteria</taxon>
        <taxon>Bacillati</taxon>
        <taxon>Bacillota</taxon>
        <taxon>Clostridia</taxon>
        <taxon>Eubacteriales</taxon>
        <taxon>Clostridiaceae</taxon>
        <taxon>Clostridium</taxon>
    </lineage>
</organism>
<protein>
    <submittedName>
        <fullName evidence="5">Transketolase</fullName>
    </submittedName>
</protein>
<feature type="domain" description="Transketolase N-terminal" evidence="4">
    <location>
        <begin position="12"/>
        <end position="246"/>
    </location>
</feature>
<dbReference type="RefSeq" id="WP_212902476.1">
    <property type="nucleotide sequence ID" value="NZ_BOPZ01000002.1"/>
</dbReference>